<keyword evidence="2" id="KW-1133">Transmembrane helix</keyword>
<sequence>MGGTYRQRARGKTDRRQAGSRLPARSSSFIAITGRPYANAACGSMCGHHRHLSQHSCSCCSRRPCSHVRHTRDLFAAAADIKSGDPESNEVFWPPPLSNPLVIMMITARCENGSDGGRGGGCLARLPLLLLLILIIIIIIIVVVLKGRSVCMHRRMSRSPGPPGPAPRASFHQSRLTL</sequence>
<feature type="region of interest" description="Disordered" evidence="1">
    <location>
        <begin position="1"/>
        <end position="25"/>
    </location>
</feature>
<reference evidence="3" key="1">
    <citation type="journal article" date="2020" name="Stud. Mycol.">
        <title>101 Dothideomycetes genomes: a test case for predicting lifestyles and emergence of pathogens.</title>
        <authorList>
            <person name="Haridas S."/>
            <person name="Albert R."/>
            <person name="Binder M."/>
            <person name="Bloem J."/>
            <person name="Labutti K."/>
            <person name="Salamov A."/>
            <person name="Andreopoulos B."/>
            <person name="Baker S."/>
            <person name="Barry K."/>
            <person name="Bills G."/>
            <person name="Bluhm B."/>
            <person name="Cannon C."/>
            <person name="Castanera R."/>
            <person name="Culley D."/>
            <person name="Daum C."/>
            <person name="Ezra D."/>
            <person name="Gonzalez J."/>
            <person name="Henrissat B."/>
            <person name="Kuo A."/>
            <person name="Liang C."/>
            <person name="Lipzen A."/>
            <person name="Lutzoni F."/>
            <person name="Magnuson J."/>
            <person name="Mondo S."/>
            <person name="Nolan M."/>
            <person name="Ohm R."/>
            <person name="Pangilinan J."/>
            <person name="Park H.-J."/>
            <person name="Ramirez L."/>
            <person name="Alfaro M."/>
            <person name="Sun H."/>
            <person name="Tritt A."/>
            <person name="Yoshinaga Y."/>
            <person name="Zwiers L.-H."/>
            <person name="Turgeon B."/>
            <person name="Goodwin S."/>
            <person name="Spatafora J."/>
            <person name="Crous P."/>
            <person name="Grigoriev I."/>
        </authorList>
    </citation>
    <scope>NUCLEOTIDE SEQUENCE</scope>
    <source>
        <strain evidence="3">CBS 116435</strain>
    </source>
</reference>
<keyword evidence="2" id="KW-0812">Transmembrane</keyword>
<keyword evidence="4" id="KW-1185">Reference proteome</keyword>
<organism evidence="3 4">
    <name type="scientific">Polychaeton citri CBS 116435</name>
    <dbReference type="NCBI Taxonomy" id="1314669"/>
    <lineage>
        <taxon>Eukaryota</taxon>
        <taxon>Fungi</taxon>
        <taxon>Dikarya</taxon>
        <taxon>Ascomycota</taxon>
        <taxon>Pezizomycotina</taxon>
        <taxon>Dothideomycetes</taxon>
        <taxon>Dothideomycetidae</taxon>
        <taxon>Capnodiales</taxon>
        <taxon>Capnodiaceae</taxon>
        <taxon>Polychaeton</taxon>
    </lineage>
</organism>
<evidence type="ECO:0000256" key="1">
    <source>
        <dbReference type="SAM" id="MobiDB-lite"/>
    </source>
</evidence>
<proteinExistence type="predicted"/>
<keyword evidence="2" id="KW-0472">Membrane</keyword>
<dbReference type="EMBL" id="MU003775">
    <property type="protein sequence ID" value="KAF2723761.1"/>
    <property type="molecule type" value="Genomic_DNA"/>
</dbReference>
<comment type="caution">
    <text evidence="3">The sequence shown here is derived from an EMBL/GenBank/DDBJ whole genome shotgun (WGS) entry which is preliminary data.</text>
</comment>
<name>A0A9P4QF57_9PEZI</name>
<protein>
    <submittedName>
        <fullName evidence="3">Uncharacterized protein</fullName>
    </submittedName>
</protein>
<gene>
    <name evidence="3" type="ORF">K431DRAFT_17938</name>
</gene>
<evidence type="ECO:0000256" key="2">
    <source>
        <dbReference type="SAM" id="Phobius"/>
    </source>
</evidence>
<evidence type="ECO:0000313" key="3">
    <source>
        <dbReference type="EMBL" id="KAF2723761.1"/>
    </source>
</evidence>
<evidence type="ECO:0000313" key="4">
    <source>
        <dbReference type="Proteomes" id="UP000799441"/>
    </source>
</evidence>
<accession>A0A9P4QF57</accession>
<dbReference type="Proteomes" id="UP000799441">
    <property type="component" value="Unassembled WGS sequence"/>
</dbReference>
<feature type="region of interest" description="Disordered" evidence="1">
    <location>
        <begin position="155"/>
        <end position="178"/>
    </location>
</feature>
<dbReference type="AlphaFoldDB" id="A0A9P4QF57"/>
<feature type="transmembrane region" description="Helical" evidence="2">
    <location>
        <begin position="126"/>
        <end position="145"/>
    </location>
</feature>